<dbReference type="STRING" id="1217799.DEALK_03330"/>
<dbReference type="InterPro" id="IPR036823">
    <property type="entry name" value="Ribosomal_uS7_dom_sf"/>
</dbReference>
<dbReference type="CDD" id="cd14869">
    <property type="entry name" value="uS7_Bacteria"/>
    <property type="match status" value="1"/>
</dbReference>
<keyword evidence="4 7" id="KW-0694">RNA-binding</keyword>
<evidence type="ECO:0000313" key="9">
    <source>
        <dbReference type="EMBL" id="KTB47488.1"/>
    </source>
</evidence>
<dbReference type="InterPro" id="IPR005717">
    <property type="entry name" value="Ribosomal_uS7_bac/org-type"/>
</dbReference>
<evidence type="ECO:0000256" key="4">
    <source>
        <dbReference type="ARBA" id="ARBA00022884"/>
    </source>
</evidence>
<accession>A0A0W0GG12</accession>
<dbReference type="InterPro" id="IPR023798">
    <property type="entry name" value="Ribosomal_uS7_dom"/>
</dbReference>
<dbReference type="GO" id="GO:0000049">
    <property type="term" value="F:tRNA binding"/>
    <property type="evidence" value="ECO:0007669"/>
    <property type="project" value="UniProtKB-UniRule"/>
</dbReference>
<dbReference type="GO" id="GO:0006412">
    <property type="term" value="P:translation"/>
    <property type="evidence" value="ECO:0007669"/>
    <property type="project" value="UniProtKB-UniRule"/>
</dbReference>
<evidence type="ECO:0000256" key="2">
    <source>
        <dbReference type="ARBA" id="ARBA00022555"/>
    </source>
</evidence>
<dbReference type="InterPro" id="IPR000235">
    <property type="entry name" value="Ribosomal_uS7"/>
</dbReference>
<keyword evidence="6 7" id="KW-0687">Ribonucleoprotein</keyword>
<dbReference type="PANTHER" id="PTHR11205">
    <property type="entry name" value="RIBOSOMAL PROTEIN S7"/>
    <property type="match status" value="1"/>
</dbReference>
<dbReference type="GO" id="GO:0003735">
    <property type="term" value="F:structural constituent of ribosome"/>
    <property type="evidence" value="ECO:0007669"/>
    <property type="project" value="InterPro"/>
</dbReference>
<dbReference type="AlphaFoldDB" id="A0A0W0GG12"/>
<dbReference type="NCBIfam" id="TIGR01029">
    <property type="entry name" value="rpsG_bact"/>
    <property type="match status" value="1"/>
</dbReference>
<name>A0A0W0GG12_9CHLR</name>
<dbReference type="HAMAP" id="MF_00480_B">
    <property type="entry name" value="Ribosomal_uS7_B"/>
    <property type="match status" value="1"/>
</dbReference>
<dbReference type="PIRSF" id="PIRSF002122">
    <property type="entry name" value="RPS7p_RPS7a_RPS5e_RPS7o"/>
    <property type="match status" value="1"/>
</dbReference>
<sequence>MGRRSSGIRHPALPDAKYNSVIVSKFINRIMYAGKQSTAERVIYDAMEIMAAQDGKDAVTLVEQAVKNATPMVEVKARRVGGANYQVPVEVRPDRAFSLALRWLTKAARSRSGKSMAEKLSAELSDAAKGLGAAVKKREETHKMAEANRAFAHYRW</sequence>
<keyword evidence="5 7" id="KW-0689">Ribosomal protein</keyword>
<dbReference type="GO" id="GO:0019843">
    <property type="term" value="F:rRNA binding"/>
    <property type="evidence" value="ECO:0007669"/>
    <property type="project" value="UniProtKB-UniRule"/>
</dbReference>
<comment type="function">
    <text evidence="7">One of the primary rRNA binding proteins, it binds directly to 16S rRNA where it nucleates assembly of the head domain of the 30S subunit. Is located at the subunit interface close to the decoding center, probably blocks exit of the E-site tRNA.</text>
</comment>
<evidence type="ECO:0000313" key="10">
    <source>
        <dbReference type="Proteomes" id="UP000053947"/>
    </source>
</evidence>
<dbReference type="Gene3D" id="1.10.455.10">
    <property type="entry name" value="Ribosomal protein S7 domain"/>
    <property type="match status" value="1"/>
</dbReference>
<feature type="domain" description="Small ribosomal subunit protein uS7" evidence="8">
    <location>
        <begin position="8"/>
        <end position="149"/>
    </location>
</feature>
<dbReference type="PATRIC" id="fig|1217799.6.peg.345"/>
<comment type="subunit">
    <text evidence="7">Part of the 30S ribosomal subunit. Contacts proteins S9 and S11.</text>
</comment>
<evidence type="ECO:0000259" key="8">
    <source>
        <dbReference type="Pfam" id="PF00177"/>
    </source>
</evidence>
<dbReference type="GO" id="GO:0015935">
    <property type="term" value="C:small ribosomal subunit"/>
    <property type="evidence" value="ECO:0007669"/>
    <property type="project" value="InterPro"/>
</dbReference>
<proteinExistence type="inferred from homology"/>
<dbReference type="Proteomes" id="UP000053947">
    <property type="component" value="Unassembled WGS sequence"/>
</dbReference>
<protein>
    <recommendedName>
        <fullName evidence="7">Small ribosomal subunit protein uS7</fullName>
    </recommendedName>
</protein>
<dbReference type="OrthoDB" id="9807653at2"/>
<dbReference type="FunFam" id="1.10.455.10:FF:000001">
    <property type="entry name" value="30S ribosomal protein S7"/>
    <property type="match status" value="1"/>
</dbReference>
<gene>
    <name evidence="7" type="primary">rpsG</name>
    <name evidence="9" type="ORF">DEALK_03330</name>
</gene>
<dbReference type="EMBL" id="LFDV01000002">
    <property type="protein sequence ID" value="KTB47488.1"/>
    <property type="molecule type" value="Genomic_DNA"/>
</dbReference>
<dbReference type="SUPFAM" id="SSF47973">
    <property type="entry name" value="Ribosomal protein S7"/>
    <property type="match status" value="1"/>
</dbReference>
<reference evidence="9 10" key="1">
    <citation type="submission" date="2015-06" db="EMBL/GenBank/DDBJ databases">
        <title>Genome sequence of the organohalide-respiring Dehalogenimonas alkenigignens type strain (IP3-3T).</title>
        <authorList>
            <person name="Key T.A."/>
            <person name="Richmond D.P."/>
            <person name="Bowman K.S."/>
            <person name="Cho Y.-J."/>
            <person name="Chun J."/>
            <person name="da Costa M.S."/>
            <person name="Rainey F.A."/>
            <person name="Moe W.M."/>
        </authorList>
    </citation>
    <scope>NUCLEOTIDE SEQUENCE [LARGE SCALE GENOMIC DNA]</scope>
    <source>
        <strain evidence="9 10">IP3-3</strain>
    </source>
</reference>
<evidence type="ECO:0000256" key="7">
    <source>
        <dbReference type="HAMAP-Rule" id="MF_00480"/>
    </source>
</evidence>
<comment type="caution">
    <text evidence="9">The sequence shown here is derived from an EMBL/GenBank/DDBJ whole genome shotgun (WGS) entry which is preliminary data.</text>
</comment>
<dbReference type="RefSeq" id="WP_058438103.1">
    <property type="nucleotide sequence ID" value="NZ_KQ758903.1"/>
</dbReference>
<evidence type="ECO:0000256" key="1">
    <source>
        <dbReference type="ARBA" id="ARBA00007151"/>
    </source>
</evidence>
<dbReference type="Pfam" id="PF00177">
    <property type="entry name" value="Ribosomal_S7"/>
    <property type="match status" value="1"/>
</dbReference>
<comment type="similarity">
    <text evidence="1 7">Belongs to the universal ribosomal protein uS7 family.</text>
</comment>
<keyword evidence="10" id="KW-1185">Reference proteome</keyword>
<evidence type="ECO:0000256" key="5">
    <source>
        <dbReference type="ARBA" id="ARBA00022980"/>
    </source>
</evidence>
<organism evidence="9 10">
    <name type="scientific">Dehalogenimonas alkenigignens</name>
    <dbReference type="NCBI Taxonomy" id="1217799"/>
    <lineage>
        <taxon>Bacteria</taxon>
        <taxon>Bacillati</taxon>
        <taxon>Chloroflexota</taxon>
        <taxon>Dehalococcoidia</taxon>
        <taxon>Dehalococcoidales</taxon>
        <taxon>Dehalococcoidaceae</taxon>
        <taxon>Dehalogenimonas</taxon>
    </lineage>
</organism>
<evidence type="ECO:0000256" key="3">
    <source>
        <dbReference type="ARBA" id="ARBA00022730"/>
    </source>
</evidence>
<evidence type="ECO:0000256" key="6">
    <source>
        <dbReference type="ARBA" id="ARBA00023274"/>
    </source>
</evidence>
<keyword evidence="2 7" id="KW-0820">tRNA-binding</keyword>
<keyword evidence="3 7" id="KW-0699">rRNA-binding</keyword>